<dbReference type="Proteomes" id="UP000193642">
    <property type="component" value="Unassembled WGS sequence"/>
</dbReference>
<dbReference type="OrthoDB" id="2161379at2759"/>
<comment type="caution">
    <text evidence="5">The sequence shown here is derived from an EMBL/GenBank/DDBJ whole genome shotgun (WGS) entry which is preliminary data.</text>
</comment>
<reference evidence="5 6" key="1">
    <citation type="submission" date="2016-07" db="EMBL/GenBank/DDBJ databases">
        <title>Pervasive Adenine N6-methylation of Active Genes in Fungi.</title>
        <authorList>
            <consortium name="DOE Joint Genome Institute"/>
            <person name="Mondo S.J."/>
            <person name="Dannebaum R.O."/>
            <person name="Kuo R.C."/>
            <person name="Labutti K."/>
            <person name="Haridas S."/>
            <person name="Kuo A."/>
            <person name="Salamov A."/>
            <person name="Ahrendt S.R."/>
            <person name="Lipzen A."/>
            <person name="Sullivan W."/>
            <person name="Andreopoulos W.B."/>
            <person name="Clum A."/>
            <person name="Lindquist E."/>
            <person name="Daum C."/>
            <person name="Ramamoorthy G.K."/>
            <person name="Gryganskyi A."/>
            <person name="Culley D."/>
            <person name="Magnuson J.K."/>
            <person name="James T.Y."/>
            <person name="O'Malley M.A."/>
            <person name="Stajich J.E."/>
            <person name="Spatafora J.W."/>
            <person name="Visel A."/>
            <person name="Grigoriev I.V."/>
        </authorList>
    </citation>
    <scope>NUCLEOTIDE SEQUENCE [LARGE SCALE GENOMIC DNA]</scope>
    <source>
        <strain evidence="5 6">JEL800</strain>
    </source>
</reference>
<name>A0A1Y2C4N0_9FUNG</name>
<dbReference type="GO" id="GO:0042254">
    <property type="term" value="P:ribosome biogenesis"/>
    <property type="evidence" value="ECO:0007669"/>
    <property type="project" value="TreeGrafter"/>
</dbReference>
<protein>
    <recommendedName>
        <fullName evidence="4">Histone-binding protein RBBP4-like N-terminal domain-containing protein</fullName>
    </recommendedName>
</protein>
<dbReference type="STRING" id="329046.A0A1Y2C4N0"/>
<dbReference type="AlphaFoldDB" id="A0A1Y2C4N0"/>
<dbReference type="InterPro" id="IPR051972">
    <property type="entry name" value="Glutamate-rich_WD_repeat"/>
</dbReference>
<keyword evidence="6" id="KW-1185">Reference proteome</keyword>
<dbReference type="PANTHER" id="PTHR45903:SF1">
    <property type="entry name" value="GLUTAMATE-RICH WD REPEAT-CONTAINING PROTEIN 1"/>
    <property type="match status" value="1"/>
</dbReference>
<keyword evidence="2" id="KW-0677">Repeat</keyword>
<dbReference type="GO" id="GO:0005730">
    <property type="term" value="C:nucleolus"/>
    <property type="evidence" value="ECO:0007669"/>
    <property type="project" value="TreeGrafter"/>
</dbReference>
<dbReference type="InterPro" id="IPR015943">
    <property type="entry name" value="WD40/YVTN_repeat-like_dom_sf"/>
</dbReference>
<dbReference type="PANTHER" id="PTHR45903">
    <property type="entry name" value="GLUTAMATE-RICH WD REPEAT-CONTAINING PROTEIN 1"/>
    <property type="match status" value="1"/>
</dbReference>
<gene>
    <name evidence="5" type="ORF">BCR33DRAFT_329611</name>
</gene>
<dbReference type="InterPro" id="IPR022052">
    <property type="entry name" value="Histone-bd_RBBP4-like_N"/>
</dbReference>
<dbReference type="Gene3D" id="2.130.10.10">
    <property type="entry name" value="YVTN repeat-like/Quinoprotein amine dehydrogenase"/>
    <property type="match status" value="1"/>
</dbReference>
<dbReference type="Pfam" id="PF12265">
    <property type="entry name" value="CAF1C_H4-bd"/>
    <property type="match status" value="1"/>
</dbReference>
<evidence type="ECO:0000259" key="4">
    <source>
        <dbReference type="Pfam" id="PF12265"/>
    </source>
</evidence>
<proteinExistence type="predicted"/>
<accession>A0A1Y2C4N0</accession>
<evidence type="ECO:0000256" key="2">
    <source>
        <dbReference type="ARBA" id="ARBA00022737"/>
    </source>
</evidence>
<evidence type="ECO:0000256" key="1">
    <source>
        <dbReference type="ARBA" id="ARBA00022574"/>
    </source>
</evidence>
<feature type="domain" description="Histone-binding protein RBBP4-like N-terminal" evidence="4">
    <location>
        <begin position="99"/>
        <end position="152"/>
    </location>
</feature>
<feature type="region of interest" description="Disordered" evidence="3">
    <location>
        <begin position="1"/>
        <end position="84"/>
    </location>
</feature>
<sequence length="159" mass="17668">MPPKKRSADTDAVVESASKKDTSAALTPSKADVDDGMGDFEDDFIDEFDDDDNDGEVVVANDDDDDDAMDDAEMDENQDDEKEDEVRVYLPGEELQEGEVLVADNSAYEMLHQMQVEWPCLSFDILRDQLGNGRKHFPMTSYIVAGSQAEKAKITNCMS</sequence>
<evidence type="ECO:0000313" key="6">
    <source>
        <dbReference type="Proteomes" id="UP000193642"/>
    </source>
</evidence>
<dbReference type="EMBL" id="MCGO01000030">
    <property type="protein sequence ID" value="ORY42000.1"/>
    <property type="molecule type" value="Genomic_DNA"/>
</dbReference>
<feature type="compositionally biased region" description="Acidic residues" evidence="3">
    <location>
        <begin position="34"/>
        <end position="83"/>
    </location>
</feature>
<organism evidence="5 6">
    <name type="scientific">Rhizoclosmatium globosum</name>
    <dbReference type="NCBI Taxonomy" id="329046"/>
    <lineage>
        <taxon>Eukaryota</taxon>
        <taxon>Fungi</taxon>
        <taxon>Fungi incertae sedis</taxon>
        <taxon>Chytridiomycota</taxon>
        <taxon>Chytridiomycota incertae sedis</taxon>
        <taxon>Chytridiomycetes</taxon>
        <taxon>Chytridiales</taxon>
        <taxon>Chytriomycetaceae</taxon>
        <taxon>Rhizoclosmatium</taxon>
    </lineage>
</organism>
<keyword evidence="1" id="KW-0853">WD repeat</keyword>
<evidence type="ECO:0000313" key="5">
    <source>
        <dbReference type="EMBL" id="ORY42000.1"/>
    </source>
</evidence>
<evidence type="ECO:0000256" key="3">
    <source>
        <dbReference type="SAM" id="MobiDB-lite"/>
    </source>
</evidence>